<comment type="caution">
    <text evidence="1">The sequence shown here is derived from an EMBL/GenBank/DDBJ whole genome shotgun (WGS) entry which is preliminary data.</text>
</comment>
<name>A0A839E4C0_9PSEU</name>
<dbReference type="AlphaFoldDB" id="A0A839E4C0"/>
<reference evidence="1 2" key="1">
    <citation type="submission" date="2020-07" db="EMBL/GenBank/DDBJ databases">
        <title>Sequencing the genomes of 1000 actinobacteria strains.</title>
        <authorList>
            <person name="Klenk H.-P."/>
        </authorList>
    </citation>
    <scope>NUCLEOTIDE SEQUENCE [LARGE SCALE GENOMIC DNA]</scope>
    <source>
        <strain evidence="1 2">DSM 45975</strain>
    </source>
</reference>
<dbReference type="RefSeq" id="WP_268898429.1">
    <property type="nucleotide sequence ID" value="NZ_JACGWZ010000006.1"/>
</dbReference>
<evidence type="ECO:0000313" key="1">
    <source>
        <dbReference type="EMBL" id="MBA8826577.1"/>
    </source>
</evidence>
<keyword evidence="2" id="KW-1185">Reference proteome</keyword>
<proteinExistence type="predicted"/>
<dbReference type="Proteomes" id="UP000569329">
    <property type="component" value="Unassembled WGS sequence"/>
</dbReference>
<sequence length="44" mass="4537">MVFGAVPHTTGSGVSRPGEQFHDSAVPAVLVVRRCAVTGMDIPS</sequence>
<organism evidence="1 2">
    <name type="scientific">Halosaccharopolyspora lacisalsi</name>
    <dbReference type="NCBI Taxonomy" id="1000566"/>
    <lineage>
        <taxon>Bacteria</taxon>
        <taxon>Bacillati</taxon>
        <taxon>Actinomycetota</taxon>
        <taxon>Actinomycetes</taxon>
        <taxon>Pseudonocardiales</taxon>
        <taxon>Pseudonocardiaceae</taxon>
        <taxon>Halosaccharopolyspora</taxon>
    </lineage>
</organism>
<evidence type="ECO:0000313" key="2">
    <source>
        <dbReference type="Proteomes" id="UP000569329"/>
    </source>
</evidence>
<accession>A0A839E4C0</accession>
<gene>
    <name evidence="1" type="ORF">FHX42_003956</name>
</gene>
<protein>
    <submittedName>
        <fullName evidence="1">Uncharacterized protein</fullName>
    </submittedName>
</protein>
<dbReference type="EMBL" id="JACGWZ010000006">
    <property type="protein sequence ID" value="MBA8826577.1"/>
    <property type="molecule type" value="Genomic_DNA"/>
</dbReference>